<dbReference type="InterPro" id="IPR020843">
    <property type="entry name" value="ER"/>
</dbReference>
<dbReference type="Pfam" id="PF08240">
    <property type="entry name" value="ADH_N"/>
    <property type="match status" value="1"/>
</dbReference>
<evidence type="ECO:0000256" key="3">
    <source>
        <dbReference type="ARBA" id="ARBA00022833"/>
    </source>
</evidence>
<name>A0A9Q0NFC9_9DIPT</name>
<evidence type="ECO:0000256" key="1">
    <source>
        <dbReference type="ARBA" id="ARBA00001947"/>
    </source>
</evidence>
<sequence length="338" mass="36945">MEYLSMDPVTKELTLNTGDIPKPDGNDVLIRVAYSGICGTDLHILDGSFPAKSDGPLILGHEFVGIIESVGNNVTAFKIGEKVAVNPNNGCNNCDFCHRGKYHFCKKGGLNSTLGIFRNGGWTTHAIVPDNQVHLIPDGVELHQVVLAEPLSCIAHGWNLINPVHVGSKVLVLGAGIIGLLWTCMMHLHGLRKTVTVSEPQEKRRLAVAKLDLNYNAMSPTEIKDNFDLVVDCSGSGPAMESAAKLLRHGGCLCIFGAANPNATLTLRPFEIFMKELKVIGVNINLFSFPKALQLVQAMADRYLHYDSLGIRIYKLAEYRQALQDLRNGEISKAVFRC</sequence>
<dbReference type="SUPFAM" id="SSF51735">
    <property type="entry name" value="NAD(P)-binding Rossmann-fold domains"/>
    <property type="match status" value="1"/>
</dbReference>
<evidence type="ECO:0000256" key="2">
    <source>
        <dbReference type="ARBA" id="ARBA00022723"/>
    </source>
</evidence>
<accession>A0A9Q0NFC9</accession>
<dbReference type="InterPro" id="IPR050129">
    <property type="entry name" value="Zn_alcohol_dh"/>
</dbReference>
<dbReference type="PANTHER" id="PTHR43401:SF2">
    <property type="entry name" value="L-THREONINE 3-DEHYDROGENASE"/>
    <property type="match status" value="1"/>
</dbReference>
<evidence type="ECO:0000313" key="6">
    <source>
        <dbReference type="EMBL" id="KAJ6649214.1"/>
    </source>
</evidence>
<dbReference type="InterPro" id="IPR013154">
    <property type="entry name" value="ADH-like_N"/>
</dbReference>
<gene>
    <name evidence="6" type="primary">ARD1_0</name>
    <name evidence="6" type="ORF">Bhyg_04448</name>
</gene>
<dbReference type="Proteomes" id="UP001151699">
    <property type="component" value="Chromosome A"/>
</dbReference>
<dbReference type="Gene3D" id="3.40.50.720">
    <property type="entry name" value="NAD(P)-binding Rossmann-like Domain"/>
    <property type="match status" value="1"/>
</dbReference>
<dbReference type="Gene3D" id="3.90.180.10">
    <property type="entry name" value="Medium-chain alcohol dehydrogenases, catalytic domain"/>
    <property type="match status" value="1"/>
</dbReference>
<dbReference type="Pfam" id="PF16912">
    <property type="entry name" value="Glu_dehyd_C"/>
    <property type="match status" value="1"/>
</dbReference>
<dbReference type="InterPro" id="IPR011032">
    <property type="entry name" value="GroES-like_sf"/>
</dbReference>
<dbReference type="PANTHER" id="PTHR43401">
    <property type="entry name" value="L-THREONINE 3-DEHYDROGENASE"/>
    <property type="match status" value="1"/>
</dbReference>
<dbReference type="SUPFAM" id="SSF50129">
    <property type="entry name" value="GroES-like"/>
    <property type="match status" value="1"/>
</dbReference>
<dbReference type="InterPro" id="IPR031640">
    <property type="entry name" value="Glu_dehyd_C"/>
</dbReference>
<keyword evidence="3" id="KW-0862">Zinc</keyword>
<dbReference type="EMBL" id="WJQU01000001">
    <property type="protein sequence ID" value="KAJ6649214.1"/>
    <property type="molecule type" value="Genomic_DNA"/>
</dbReference>
<proteinExistence type="predicted"/>
<keyword evidence="4" id="KW-0560">Oxidoreductase</keyword>
<comment type="cofactor">
    <cofactor evidence="1">
        <name>Zn(2+)</name>
        <dbReference type="ChEBI" id="CHEBI:29105"/>
    </cofactor>
</comment>
<dbReference type="GO" id="GO:0016491">
    <property type="term" value="F:oxidoreductase activity"/>
    <property type="evidence" value="ECO:0007669"/>
    <property type="project" value="UniProtKB-KW"/>
</dbReference>
<keyword evidence="2" id="KW-0479">Metal-binding</keyword>
<evidence type="ECO:0000259" key="5">
    <source>
        <dbReference type="SMART" id="SM00829"/>
    </source>
</evidence>
<dbReference type="SMART" id="SM00829">
    <property type="entry name" value="PKS_ER"/>
    <property type="match status" value="1"/>
</dbReference>
<comment type="caution">
    <text evidence="6">The sequence shown here is derived from an EMBL/GenBank/DDBJ whole genome shotgun (WGS) entry which is preliminary data.</text>
</comment>
<dbReference type="GO" id="GO:0008270">
    <property type="term" value="F:zinc ion binding"/>
    <property type="evidence" value="ECO:0007669"/>
    <property type="project" value="InterPro"/>
</dbReference>
<evidence type="ECO:0000256" key="4">
    <source>
        <dbReference type="ARBA" id="ARBA00023002"/>
    </source>
</evidence>
<dbReference type="OrthoDB" id="3941538at2759"/>
<dbReference type="PROSITE" id="PS00059">
    <property type="entry name" value="ADH_ZINC"/>
    <property type="match status" value="1"/>
</dbReference>
<dbReference type="AlphaFoldDB" id="A0A9Q0NFC9"/>
<reference evidence="6" key="1">
    <citation type="submission" date="2022-07" db="EMBL/GenBank/DDBJ databases">
        <authorList>
            <person name="Trinca V."/>
            <person name="Uliana J.V.C."/>
            <person name="Torres T.T."/>
            <person name="Ward R.J."/>
            <person name="Monesi N."/>
        </authorList>
    </citation>
    <scope>NUCLEOTIDE SEQUENCE</scope>
    <source>
        <strain evidence="6">HSMRA1968</strain>
        <tissue evidence="6">Whole embryos</tissue>
    </source>
</reference>
<keyword evidence="7" id="KW-1185">Reference proteome</keyword>
<dbReference type="InterPro" id="IPR002328">
    <property type="entry name" value="ADH_Zn_CS"/>
</dbReference>
<evidence type="ECO:0000313" key="7">
    <source>
        <dbReference type="Proteomes" id="UP001151699"/>
    </source>
</evidence>
<dbReference type="InterPro" id="IPR036291">
    <property type="entry name" value="NAD(P)-bd_dom_sf"/>
</dbReference>
<organism evidence="6 7">
    <name type="scientific">Pseudolycoriella hygida</name>
    <dbReference type="NCBI Taxonomy" id="35572"/>
    <lineage>
        <taxon>Eukaryota</taxon>
        <taxon>Metazoa</taxon>
        <taxon>Ecdysozoa</taxon>
        <taxon>Arthropoda</taxon>
        <taxon>Hexapoda</taxon>
        <taxon>Insecta</taxon>
        <taxon>Pterygota</taxon>
        <taxon>Neoptera</taxon>
        <taxon>Endopterygota</taxon>
        <taxon>Diptera</taxon>
        <taxon>Nematocera</taxon>
        <taxon>Sciaroidea</taxon>
        <taxon>Sciaridae</taxon>
        <taxon>Pseudolycoriella</taxon>
    </lineage>
</organism>
<protein>
    <submittedName>
        <fullName evidence="6">D-arabinitol dehydrogenase 1</fullName>
    </submittedName>
</protein>
<feature type="domain" description="Enoyl reductase (ER)" evidence="5">
    <location>
        <begin position="8"/>
        <end position="336"/>
    </location>
</feature>